<dbReference type="EMBL" id="JACXWD010000079">
    <property type="protein sequence ID" value="MBD3869367.1"/>
    <property type="molecule type" value="Genomic_DNA"/>
</dbReference>
<dbReference type="PANTHER" id="PTHR30327:SF1">
    <property type="entry name" value="UPF0301 PROTEIN YQGE"/>
    <property type="match status" value="1"/>
</dbReference>
<reference evidence="3 4" key="1">
    <citation type="submission" date="2020-08" db="EMBL/GenBank/DDBJ databases">
        <title>Acidobacteriota in marine sediments use diverse sulfur dissimilation pathways.</title>
        <authorList>
            <person name="Wasmund K."/>
        </authorList>
    </citation>
    <scope>NUCLEOTIDE SEQUENCE [LARGE SCALE GENOMIC DNA]</scope>
    <source>
        <strain evidence="3">MAG AM4</strain>
    </source>
</reference>
<name>A0A8J6XVI5_9BACT</name>
<dbReference type="Proteomes" id="UP000648239">
    <property type="component" value="Unassembled WGS sequence"/>
</dbReference>
<accession>A0A8J6XVI5</accession>
<dbReference type="Pfam" id="PF02622">
    <property type="entry name" value="DUF179"/>
    <property type="match status" value="1"/>
</dbReference>
<dbReference type="SUPFAM" id="SSF143456">
    <property type="entry name" value="VC0467-like"/>
    <property type="match status" value="1"/>
</dbReference>
<evidence type="ECO:0000313" key="3">
    <source>
        <dbReference type="EMBL" id="MBD3869367.1"/>
    </source>
</evidence>
<dbReference type="InterPro" id="IPR003774">
    <property type="entry name" value="AlgH-like"/>
</dbReference>
<dbReference type="HAMAP" id="MF_00758">
    <property type="entry name" value="UPF0301"/>
    <property type="match status" value="1"/>
</dbReference>
<gene>
    <name evidence="3" type="ORF">IFK94_14695</name>
</gene>
<evidence type="ECO:0000256" key="2">
    <source>
        <dbReference type="HAMAP-Rule" id="MF_00758"/>
    </source>
</evidence>
<dbReference type="AlphaFoldDB" id="A0A8J6XVI5"/>
<comment type="caution">
    <text evidence="3">The sequence shown here is derived from an EMBL/GenBank/DDBJ whole genome shotgun (WGS) entry which is preliminary data.</text>
</comment>
<dbReference type="PANTHER" id="PTHR30327">
    <property type="entry name" value="UNCHARACTERIZED PROTEIN YQGE"/>
    <property type="match status" value="1"/>
</dbReference>
<comment type="similarity">
    <text evidence="1 2">Belongs to the UPF0301 (AlgH) family.</text>
</comment>
<evidence type="ECO:0000313" key="4">
    <source>
        <dbReference type="Proteomes" id="UP000648239"/>
    </source>
</evidence>
<dbReference type="Gene3D" id="3.40.1740.10">
    <property type="entry name" value="VC0467-like"/>
    <property type="match status" value="1"/>
</dbReference>
<sequence>MNETLAPGLIIAVPHLQDPNFRQTVVLLLEHNEHGAVGMILNRESEIRLEQLCRDHDIPFAGDPKKRVRVGGPVQPERGLVLFGEPHQDPEGNQVLDGLSLSASTNTLGNLCNFKDGHFQCYSGYAGWDAGQLERELEEGAWITGQVDPATVLDLPPGAMWDHVLKVNGIDPSALVPGGSAEA</sequence>
<dbReference type="GO" id="GO:0005829">
    <property type="term" value="C:cytosol"/>
    <property type="evidence" value="ECO:0007669"/>
    <property type="project" value="TreeGrafter"/>
</dbReference>
<protein>
    <recommendedName>
        <fullName evidence="2">UPF0301 protein IFK94_14695</fullName>
    </recommendedName>
</protein>
<organism evidence="3 4">
    <name type="scientific">Candidatus Polarisedimenticola svalbardensis</name>
    <dbReference type="NCBI Taxonomy" id="2886004"/>
    <lineage>
        <taxon>Bacteria</taxon>
        <taxon>Pseudomonadati</taxon>
        <taxon>Acidobacteriota</taxon>
        <taxon>Candidatus Polarisedimenticolia</taxon>
        <taxon>Candidatus Polarisedimenticolales</taxon>
        <taxon>Candidatus Polarisedimenticolaceae</taxon>
        <taxon>Candidatus Polarisedimenticola</taxon>
    </lineage>
</organism>
<evidence type="ECO:0000256" key="1">
    <source>
        <dbReference type="ARBA" id="ARBA00009600"/>
    </source>
</evidence>
<proteinExistence type="inferred from homology"/>